<accession>A0A2A9PL16</accession>
<dbReference type="GO" id="GO:0008081">
    <property type="term" value="F:phosphoric diester hydrolase activity"/>
    <property type="evidence" value="ECO:0007669"/>
    <property type="project" value="InterPro"/>
</dbReference>
<evidence type="ECO:0000313" key="3">
    <source>
        <dbReference type="Proteomes" id="UP000037136"/>
    </source>
</evidence>
<dbReference type="OrthoDB" id="7984201at2759"/>
<dbReference type="STRING" id="268505.A0A2A9PL16"/>
<name>A0A2A9PL16_OPHUN</name>
<feature type="signal peptide" evidence="1">
    <location>
        <begin position="1"/>
        <end position="16"/>
    </location>
</feature>
<dbReference type="Gene3D" id="3.20.20.190">
    <property type="entry name" value="Phosphatidylinositol (PI) phosphodiesterase"/>
    <property type="match status" value="1"/>
</dbReference>
<evidence type="ECO:0008006" key="4">
    <source>
        <dbReference type="Google" id="ProtNLM"/>
    </source>
</evidence>
<dbReference type="SUPFAM" id="SSF51695">
    <property type="entry name" value="PLC-like phosphodiesterases"/>
    <property type="match status" value="1"/>
</dbReference>
<dbReference type="EMBL" id="LAZP02000044">
    <property type="protein sequence ID" value="PFH62049.1"/>
    <property type="molecule type" value="Genomic_DNA"/>
</dbReference>
<dbReference type="Proteomes" id="UP000037136">
    <property type="component" value="Unassembled WGS sequence"/>
</dbReference>
<evidence type="ECO:0000313" key="2">
    <source>
        <dbReference type="EMBL" id="PFH62049.1"/>
    </source>
</evidence>
<dbReference type="PANTHER" id="PTHR13593:SF146">
    <property type="entry name" value="PLC-LIKE PHOSPHODIESTERASE"/>
    <property type="match status" value="1"/>
</dbReference>
<dbReference type="PANTHER" id="PTHR13593">
    <property type="match status" value="1"/>
</dbReference>
<sequence>MLRLGIALGLVRLSAALLIPAPPASHQAALRAPDLDSSALDSSAPLPAATPATPRACNGHEKLCGRRYSDVTMIGTHNSAFVGDTPFHNQFVSLTEQLDMGVRFLTAQTHNRLGRIELCHTSCWELDVGPLSSYLHELAHWIDNHPDDVVTLLLTNMEAISMDKFDEDLVAAGLAEYAFRPGGSVVARDGWPTLQQLLNAGTRLVVFMDYHADLSKTDCILPEFDYFWETPYGITDDEFPTCSVDRPSGGDPDRLMGVMNHMLNFQLGDIVFPNMLDAATTNSLASIQKQVDLCKSQGKPQPNVVLLDWANIGEAQKAHQVLNAL</sequence>
<dbReference type="InterPro" id="IPR017946">
    <property type="entry name" value="PLC-like_Pdiesterase_TIM-brl"/>
</dbReference>
<gene>
    <name evidence="2" type="ORF">XA68_15372</name>
</gene>
<reference evidence="2 3" key="1">
    <citation type="journal article" date="2015" name="BMC Genomics">
        <title>Gene expression during zombie ant biting behavior reflects the complexity underlying fungal parasitic behavioral manipulation.</title>
        <authorList>
            <person name="de Bekker C."/>
            <person name="Ohm R.A."/>
            <person name="Loreto R.G."/>
            <person name="Sebastian A."/>
            <person name="Albert I."/>
            <person name="Merrow M."/>
            <person name="Brachmann A."/>
            <person name="Hughes D.P."/>
        </authorList>
    </citation>
    <scope>NUCLEOTIDE SEQUENCE [LARGE SCALE GENOMIC DNA]</scope>
    <source>
        <strain evidence="2 3">SC16a</strain>
    </source>
</reference>
<organism evidence="2 3">
    <name type="scientific">Ophiocordyceps unilateralis</name>
    <name type="common">Zombie-ant fungus</name>
    <name type="synonym">Torrubia unilateralis</name>
    <dbReference type="NCBI Taxonomy" id="268505"/>
    <lineage>
        <taxon>Eukaryota</taxon>
        <taxon>Fungi</taxon>
        <taxon>Dikarya</taxon>
        <taxon>Ascomycota</taxon>
        <taxon>Pezizomycotina</taxon>
        <taxon>Sordariomycetes</taxon>
        <taxon>Hypocreomycetidae</taxon>
        <taxon>Hypocreales</taxon>
        <taxon>Ophiocordycipitaceae</taxon>
        <taxon>Ophiocordyceps</taxon>
    </lineage>
</organism>
<comment type="caution">
    <text evidence="2">The sequence shown here is derived from an EMBL/GenBank/DDBJ whole genome shotgun (WGS) entry which is preliminary data.</text>
</comment>
<keyword evidence="1" id="KW-0732">Signal</keyword>
<dbReference type="AlphaFoldDB" id="A0A2A9PL16"/>
<protein>
    <recommendedName>
        <fullName evidence="4">Phosphatidylinositol-specific phospholipase C X domain-containing protein</fullName>
    </recommendedName>
</protein>
<dbReference type="InterPro" id="IPR051057">
    <property type="entry name" value="PI-PLC_domain"/>
</dbReference>
<proteinExistence type="predicted"/>
<feature type="chain" id="PRO_5012225269" description="Phosphatidylinositol-specific phospholipase C X domain-containing protein" evidence="1">
    <location>
        <begin position="17"/>
        <end position="325"/>
    </location>
</feature>
<evidence type="ECO:0000256" key="1">
    <source>
        <dbReference type="SAM" id="SignalP"/>
    </source>
</evidence>
<dbReference type="Pfam" id="PF26146">
    <property type="entry name" value="PI-PLC_X"/>
    <property type="match status" value="1"/>
</dbReference>
<dbReference type="GO" id="GO:0006629">
    <property type="term" value="P:lipid metabolic process"/>
    <property type="evidence" value="ECO:0007669"/>
    <property type="project" value="InterPro"/>
</dbReference>
<keyword evidence="3" id="KW-1185">Reference proteome</keyword>
<reference evidence="2 3" key="2">
    <citation type="journal article" date="2017" name="Sci. Rep.">
        <title>Ant-infecting Ophiocordyceps genomes reveal a high diversity of potential behavioral manipulation genes and a possible major role for enterotoxins.</title>
        <authorList>
            <person name="de Bekker C."/>
            <person name="Ohm R.A."/>
            <person name="Evans H.C."/>
            <person name="Brachmann A."/>
            <person name="Hughes D.P."/>
        </authorList>
    </citation>
    <scope>NUCLEOTIDE SEQUENCE [LARGE SCALE GENOMIC DNA]</scope>
    <source>
        <strain evidence="2 3">SC16a</strain>
    </source>
</reference>